<keyword evidence="5 7" id="KW-0472">Membrane</keyword>
<dbReference type="PANTHER" id="PTHR23510">
    <property type="entry name" value="INNER MEMBRANE TRANSPORT PROTEIN YAJR"/>
    <property type="match status" value="1"/>
</dbReference>
<dbReference type="RefSeq" id="XP_032831978.1">
    <property type="nucleotide sequence ID" value="XM_032976087.1"/>
</dbReference>
<evidence type="ECO:0000313" key="12">
    <source>
        <dbReference type="RefSeq" id="XP_032831987.1"/>
    </source>
</evidence>
<feature type="transmembrane region" description="Helical" evidence="7">
    <location>
        <begin position="450"/>
        <end position="470"/>
    </location>
</feature>
<reference evidence="10 11" key="1">
    <citation type="submission" date="2025-04" db="UniProtKB">
        <authorList>
            <consortium name="RefSeq"/>
        </authorList>
    </citation>
    <scope>IDENTIFICATION</scope>
    <source>
        <tissue evidence="10 11">Sperm</tissue>
    </source>
</reference>
<evidence type="ECO:0000259" key="8">
    <source>
        <dbReference type="PROSITE" id="PS50850"/>
    </source>
</evidence>
<feature type="transmembrane region" description="Helical" evidence="7">
    <location>
        <begin position="39"/>
        <end position="62"/>
    </location>
</feature>
<feature type="transmembrane region" description="Helical" evidence="7">
    <location>
        <begin position="290"/>
        <end position="309"/>
    </location>
</feature>
<keyword evidence="9" id="KW-1185">Reference proteome</keyword>
<dbReference type="InterPro" id="IPR051068">
    <property type="entry name" value="MFS_Domain-Containing_Protein"/>
</dbReference>
<dbReference type="AlphaFoldDB" id="A0AAJ7UBY0"/>
<comment type="subcellular location">
    <subcellularLocation>
        <location evidence="1">Endomembrane system</location>
        <topology evidence="1">Multi-pass membrane protein</topology>
    </subcellularLocation>
</comment>
<feature type="transmembrane region" description="Helical" evidence="7">
    <location>
        <begin position="132"/>
        <end position="154"/>
    </location>
</feature>
<protein>
    <submittedName>
        <fullName evidence="10 11">Major facilitator superfamily domain-containing protein 8 isoform X2</fullName>
    </submittedName>
</protein>
<feature type="transmembrane region" description="Helical" evidence="7">
    <location>
        <begin position="258"/>
        <end position="278"/>
    </location>
</feature>
<evidence type="ECO:0000313" key="9">
    <source>
        <dbReference type="Proteomes" id="UP001318040"/>
    </source>
</evidence>
<dbReference type="CDD" id="cd17326">
    <property type="entry name" value="MFS_MFSD8"/>
    <property type="match status" value="1"/>
</dbReference>
<dbReference type="InterPro" id="IPR011701">
    <property type="entry name" value="MFS"/>
</dbReference>
<feature type="transmembrane region" description="Helical" evidence="7">
    <location>
        <begin position="100"/>
        <end position="120"/>
    </location>
</feature>
<evidence type="ECO:0000256" key="1">
    <source>
        <dbReference type="ARBA" id="ARBA00004127"/>
    </source>
</evidence>
<dbReference type="GO" id="GO:0012505">
    <property type="term" value="C:endomembrane system"/>
    <property type="evidence" value="ECO:0007669"/>
    <property type="project" value="UniProtKB-SubCell"/>
</dbReference>
<evidence type="ECO:0000313" key="11">
    <source>
        <dbReference type="RefSeq" id="XP_032831978.1"/>
    </source>
</evidence>
<feature type="transmembrane region" description="Helical" evidence="7">
    <location>
        <begin position="218"/>
        <end position="238"/>
    </location>
</feature>
<evidence type="ECO:0000256" key="2">
    <source>
        <dbReference type="ARBA" id="ARBA00022448"/>
    </source>
</evidence>
<feature type="transmembrane region" description="Helical" evidence="7">
    <location>
        <begin position="69"/>
        <end position="88"/>
    </location>
</feature>
<dbReference type="InterPro" id="IPR020846">
    <property type="entry name" value="MFS_dom"/>
</dbReference>
<dbReference type="CTD" id="256471"/>
<keyword evidence="3 7" id="KW-0812">Transmembrane</keyword>
<dbReference type="Pfam" id="PF07690">
    <property type="entry name" value="MFS_1"/>
    <property type="match status" value="1"/>
</dbReference>
<dbReference type="SUPFAM" id="SSF103473">
    <property type="entry name" value="MFS general substrate transporter"/>
    <property type="match status" value="1"/>
</dbReference>
<feature type="transmembrane region" description="Helical" evidence="7">
    <location>
        <begin position="383"/>
        <end position="408"/>
    </location>
</feature>
<dbReference type="PROSITE" id="PS50850">
    <property type="entry name" value="MFS"/>
    <property type="match status" value="1"/>
</dbReference>
<dbReference type="GO" id="GO:0022857">
    <property type="term" value="F:transmembrane transporter activity"/>
    <property type="evidence" value="ECO:0007669"/>
    <property type="project" value="InterPro"/>
</dbReference>
<dbReference type="InterPro" id="IPR001958">
    <property type="entry name" value="Tet-R_TetA/multi-R_MdtG-like"/>
</dbReference>
<keyword evidence="2" id="KW-0813">Transport</keyword>
<feature type="transmembrane region" description="Helical" evidence="7">
    <location>
        <begin position="420"/>
        <end position="444"/>
    </location>
</feature>
<dbReference type="Gene3D" id="1.20.1250.20">
    <property type="entry name" value="MFS general substrate transporter like domains"/>
    <property type="match status" value="2"/>
</dbReference>
<proteinExistence type="predicted"/>
<keyword evidence="4 7" id="KW-1133">Transmembrane helix</keyword>
<dbReference type="PRINTS" id="PR01035">
    <property type="entry name" value="TCRTETA"/>
</dbReference>
<organism evidence="9 11">
    <name type="scientific">Petromyzon marinus</name>
    <name type="common">Sea lamprey</name>
    <dbReference type="NCBI Taxonomy" id="7757"/>
    <lineage>
        <taxon>Eukaryota</taxon>
        <taxon>Metazoa</taxon>
        <taxon>Chordata</taxon>
        <taxon>Craniata</taxon>
        <taxon>Vertebrata</taxon>
        <taxon>Cyclostomata</taxon>
        <taxon>Hyperoartia</taxon>
        <taxon>Petromyzontiformes</taxon>
        <taxon>Petromyzontidae</taxon>
        <taxon>Petromyzon</taxon>
    </lineage>
</organism>
<evidence type="ECO:0000256" key="6">
    <source>
        <dbReference type="SAM" id="MobiDB-lite"/>
    </source>
</evidence>
<dbReference type="Proteomes" id="UP001318040">
    <property type="component" value="Chromosome 3"/>
</dbReference>
<evidence type="ECO:0000256" key="4">
    <source>
        <dbReference type="ARBA" id="ARBA00022989"/>
    </source>
</evidence>
<gene>
    <name evidence="10 11 12" type="primary">MFSD8</name>
</gene>
<evidence type="ECO:0000256" key="5">
    <source>
        <dbReference type="ARBA" id="ARBA00023136"/>
    </source>
</evidence>
<feature type="transmembrane region" description="Helical" evidence="7">
    <location>
        <begin position="174"/>
        <end position="197"/>
    </location>
</feature>
<dbReference type="InterPro" id="IPR036259">
    <property type="entry name" value="MFS_trans_sf"/>
</dbReference>
<dbReference type="RefSeq" id="XP_032831968.1">
    <property type="nucleotide sequence ID" value="XM_032976077.1"/>
</dbReference>
<dbReference type="RefSeq" id="XP_032831987.1">
    <property type="nucleotide sequence ID" value="XM_032976096.1"/>
</dbReference>
<evidence type="ECO:0000313" key="10">
    <source>
        <dbReference type="RefSeq" id="XP_032831968.1"/>
    </source>
</evidence>
<evidence type="ECO:0000256" key="3">
    <source>
        <dbReference type="ARBA" id="ARBA00022692"/>
    </source>
</evidence>
<dbReference type="GO" id="GO:0005765">
    <property type="term" value="C:lysosomal membrane"/>
    <property type="evidence" value="ECO:0007669"/>
    <property type="project" value="TreeGrafter"/>
</dbReference>
<dbReference type="PANTHER" id="PTHR23510:SF3">
    <property type="entry name" value="MAJOR FACILITATOR SUPERFAMILY DOMAIN-CONTAINING PROTEIN 8"/>
    <property type="match status" value="1"/>
</dbReference>
<feature type="region of interest" description="Disordered" evidence="6">
    <location>
        <begin position="481"/>
        <end position="512"/>
    </location>
</feature>
<evidence type="ECO:0000256" key="7">
    <source>
        <dbReference type="SAM" id="Phobius"/>
    </source>
</evidence>
<accession>A0AAJ7UBY0</accession>
<feature type="domain" description="Major facilitator superfamily (MFS) profile" evidence="8">
    <location>
        <begin position="1"/>
        <end position="474"/>
    </location>
</feature>
<name>A0AAJ7UBY0_PETMA</name>
<sequence length="512" mass="54624">MALNPGHVSHHVPEQCFSIVMSSIWPFLQKVDPSSSPTFLGWVLASYSLAQLFACPALGAWANARGSSMPLLTSMLLGTAGHVMYMYAHAVHSRGRFLVLAARIFLGLGAGNVAVVRAFASAATNMDERTPVMANLSACQALGFILGPVLQTVLTWVGEEGVSWPPLALQLNMYTAPALLGAALTLANAILVTCAFWEQKLKTDNSSADTDTRMSLNLLAVITSNILFFVTLFIFTVFETIATPLSMHMFAWSRAQAVLYDGLLLAGLGLQAIGVFMAAKPLTPRLGERLLLVVGLVLVLAGYFVLLPWGHQLPPLAWQTIDNITESPSSTTASLTGLSTIAPREGGPALEQFIQMLRSDDGSGQGCPFISQPWCLHVPVIRLAQFICGLVLIGAGYPLCTLTTYSLYSKILGDRPQGVFMGWLTASGSLARVLGPMFVAQAYVRAGPRIAFGSVAAVVAAALGLLLATYPHLRPLTPAVISPEHNEPPSHSPDSSIMADPSDCDQRLPLLD</sequence>